<dbReference type="RefSeq" id="WP_134080616.1">
    <property type="nucleotide sequence ID" value="NZ_PECL01000001.1"/>
</dbReference>
<dbReference type="AlphaFoldDB" id="A0A4R8T060"/>
<protein>
    <recommendedName>
        <fullName evidence="4">DUF732 domain-containing protein</fullName>
    </recommendedName>
</protein>
<name>A0A4R8T060_9MYCO</name>
<comment type="caution">
    <text evidence="2">The sequence shown here is derived from an EMBL/GenBank/DDBJ whole genome shotgun (WGS) entry which is preliminary data.</text>
</comment>
<accession>A0A4R8T060</accession>
<dbReference type="STRING" id="404941.GCA_002013645_04134"/>
<reference evidence="2 3" key="1">
    <citation type="journal article" date="2019" name="Sci. Rep.">
        <title>Extended insight into the Mycobacterium chelonae-abscessus complex through whole genome sequencing of Mycobacterium salmoniphilum outbreak and Mycobacterium salmoniphilum-like strains.</title>
        <authorList>
            <person name="Behra P.R.K."/>
            <person name="Das S."/>
            <person name="Pettersson B.M.F."/>
            <person name="Shirreff L."/>
            <person name="DuCote T."/>
            <person name="Jacobsson K.G."/>
            <person name="Ennis D.G."/>
            <person name="Kirsebom L.A."/>
        </authorList>
    </citation>
    <scope>NUCLEOTIDE SEQUENCE [LARGE SCALE GENOMIC DNA]</scope>
    <source>
        <strain evidence="2 3">CCUG 60884</strain>
    </source>
</reference>
<dbReference type="EMBL" id="PECL01000001">
    <property type="protein sequence ID" value="TEA09638.1"/>
    <property type="molecule type" value="Genomic_DNA"/>
</dbReference>
<organism evidence="2 3">
    <name type="scientific">Mycobacteroides salmoniphilum</name>
    <dbReference type="NCBI Taxonomy" id="404941"/>
    <lineage>
        <taxon>Bacteria</taxon>
        <taxon>Bacillati</taxon>
        <taxon>Actinomycetota</taxon>
        <taxon>Actinomycetes</taxon>
        <taxon>Mycobacteriales</taxon>
        <taxon>Mycobacteriaceae</taxon>
        <taxon>Mycobacteroides</taxon>
    </lineage>
</organism>
<evidence type="ECO:0000313" key="3">
    <source>
        <dbReference type="Proteomes" id="UP000294604"/>
    </source>
</evidence>
<evidence type="ECO:0000256" key="1">
    <source>
        <dbReference type="SAM" id="SignalP"/>
    </source>
</evidence>
<gene>
    <name evidence="2" type="ORF">CCUG60884_00030</name>
</gene>
<feature type="chain" id="PRO_5020875423" description="DUF732 domain-containing protein" evidence="1">
    <location>
        <begin position="25"/>
        <end position="85"/>
    </location>
</feature>
<feature type="signal peptide" evidence="1">
    <location>
        <begin position="1"/>
        <end position="24"/>
    </location>
</feature>
<keyword evidence="1" id="KW-0732">Signal</keyword>
<evidence type="ECO:0000313" key="2">
    <source>
        <dbReference type="EMBL" id="TEA09638.1"/>
    </source>
</evidence>
<evidence type="ECO:0008006" key="4">
    <source>
        <dbReference type="Google" id="ProtNLM"/>
    </source>
</evidence>
<sequence length="85" mass="8632" precursor="true">MRFAVALMMGLGLPMVMPAAPAHADVLCSEFMGMDEGAKMGAVQEAAAAGNAVAQISPKDAVALAIAMCRVRGGETVLQVLNSKA</sequence>
<dbReference type="Proteomes" id="UP000294604">
    <property type="component" value="Unassembled WGS sequence"/>
</dbReference>
<proteinExistence type="predicted"/>